<sequence>MKHNTYADVIAFNTRRTMDDSTYVDTFLDEMEQKSSRDQRQKRLEQRRIHDRYTRRKDYDLDD</sequence>
<name>A0A6J5LM98_9CAUD</name>
<gene>
    <name evidence="2" type="ORF">UFOVP273_92</name>
</gene>
<proteinExistence type="predicted"/>
<protein>
    <submittedName>
        <fullName evidence="2">Uncharacterized protein</fullName>
    </submittedName>
</protein>
<feature type="region of interest" description="Disordered" evidence="1">
    <location>
        <begin position="32"/>
        <end position="63"/>
    </location>
</feature>
<accession>A0A6J5LM98</accession>
<evidence type="ECO:0000256" key="1">
    <source>
        <dbReference type="SAM" id="MobiDB-lite"/>
    </source>
</evidence>
<organism evidence="2">
    <name type="scientific">uncultured Caudovirales phage</name>
    <dbReference type="NCBI Taxonomy" id="2100421"/>
    <lineage>
        <taxon>Viruses</taxon>
        <taxon>Duplodnaviria</taxon>
        <taxon>Heunggongvirae</taxon>
        <taxon>Uroviricota</taxon>
        <taxon>Caudoviricetes</taxon>
        <taxon>Peduoviridae</taxon>
        <taxon>Maltschvirus</taxon>
        <taxon>Maltschvirus maltsch</taxon>
    </lineage>
</organism>
<dbReference type="EMBL" id="LR796284">
    <property type="protein sequence ID" value="CAB4134473.1"/>
    <property type="molecule type" value="Genomic_DNA"/>
</dbReference>
<evidence type="ECO:0000313" key="2">
    <source>
        <dbReference type="EMBL" id="CAB4134473.1"/>
    </source>
</evidence>
<reference evidence="2" key="1">
    <citation type="submission" date="2020-04" db="EMBL/GenBank/DDBJ databases">
        <authorList>
            <person name="Chiriac C."/>
            <person name="Salcher M."/>
            <person name="Ghai R."/>
            <person name="Kavagutti S V."/>
        </authorList>
    </citation>
    <scope>NUCLEOTIDE SEQUENCE</scope>
</reference>